<gene>
    <name evidence="8" type="ORF">AMORRO_LOCUS11392</name>
</gene>
<feature type="transmembrane region" description="Helical" evidence="6">
    <location>
        <begin position="121"/>
        <end position="146"/>
    </location>
</feature>
<evidence type="ECO:0000256" key="5">
    <source>
        <dbReference type="SAM" id="MobiDB-lite"/>
    </source>
</evidence>
<evidence type="ECO:0000313" key="9">
    <source>
        <dbReference type="Proteomes" id="UP000789342"/>
    </source>
</evidence>
<dbReference type="EMBL" id="CAJVPV010014353">
    <property type="protein sequence ID" value="CAG8684253.1"/>
    <property type="molecule type" value="Genomic_DNA"/>
</dbReference>
<feature type="transmembrane region" description="Helical" evidence="6">
    <location>
        <begin position="158"/>
        <end position="179"/>
    </location>
</feature>
<dbReference type="OrthoDB" id="3253553at2759"/>
<protein>
    <submittedName>
        <fullName evidence="8">727_t:CDS:1</fullName>
    </submittedName>
</protein>
<evidence type="ECO:0000256" key="1">
    <source>
        <dbReference type="ARBA" id="ARBA00004141"/>
    </source>
</evidence>
<dbReference type="Pfam" id="PF01284">
    <property type="entry name" value="MARVEL"/>
    <property type="match status" value="1"/>
</dbReference>
<name>A0A9N9EMH1_9GLOM</name>
<proteinExistence type="predicted"/>
<feature type="non-terminal residue" evidence="8">
    <location>
        <position position="227"/>
    </location>
</feature>
<keyword evidence="3 6" id="KW-1133">Transmembrane helix</keyword>
<feature type="domain" description="MARVEL" evidence="7">
    <location>
        <begin position="83"/>
        <end position="215"/>
    </location>
</feature>
<feature type="transmembrane region" description="Helical" evidence="6">
    <location>
        <begin position="199"/>
        <end position="219"/>
    </location>
</feature>
<keyword evidence="9" id="KW-1185">Reference proteome</keyword>
<comment type="caution">
    <text evidence="8">The sequence shown here is derived from an EMBL/GenBank/DDBJ whole genome shotgun (WGS) entry which is preliminary data.</text>
</comment>
<keyword evidence="4 6" id="KW-0472">Membrane</keyword>
<evidence type="ECO:0000256" key="4">
    <source>
        <dbReference type="ARBA" id="ARBA00023136"/>
    </source>
</evidence>
<accession>A0A9N9EMH1</accession>
<reference evidence="8" key="1">
    <citation type="submission" date="2021-06" db="EMBL/GenBank/DDBJ databases">
        <authorList>
            <person name="Kallberg Y."/>
            <person name="Tangrot J."/>
            <person name="Rosling A."/>
        </authorList>
    </citation>
    <scope>NUCLEOTIDE SEQUENCE</scope>
    <source>
        <strain evidence="8">CL551</strain>
    </source>
</reference>
<organism evidence="8 9">
    <name type="scientific">Acaulospora morrowiae</name>
    <dbReference type="NCBI Taxonomy" id="94023"/>
    <lineage>
        <taxon>Eukaryota</taxon>
        <taxon>Fungi</taxon>
        <taxon>Fungi incertae sedis</taxon>
        <taxon>Mucoromycota</taxon>
        <taxon>Glomeromycotina</taxon>
        <taxon>Glomeromycetes</taxon>
        <taxon>Diversisporales</taxon>
        <taxon>Acaulosporaceae</taxon>
        <taxon>Acaulospora</taxon>
    </lineage>
</organism>
<dbReference type="Proteomes" id="UP000789342">
    <property type="component" value="Unassembled WGS sequence"/>
</dbReference>
<feature type="region of interest" description="Disordered" evidence="5">
    <location>
        <begin position="1"/>
        <end position="34"/>
    </location>
</feature>
<evidence type="ECO:0000313" key="8">
    <source>
        <dbReference type="EMBL" id="CAG8684253.1"/>
    </source>
</evidence>
<dbReference type="InterPro" id="IPR008253">
    <property type="entry name" value="Marvel"/>
</dbReference>
<evidence type="ECO:0000256" key="3">
    <source>
        <dbReference type="ARBA" id="ARBA00022989"/>
    </source>
</evidence>
<evidence type="ECO:0000259" key="7">
    <source>
        <dbReference type="Pfam" id="PF01284"/>
    </source>
</evidence>
<dbReference type="GO" id="GO:0016020">
    <property type="term" value="C:membrane"/>
    <property type="evidence" value="ECO:0007669"/>
    <property type="project" value="UniProtKB-SubCell"/>
</dbReference>
<feature type="transmembrane region" description="Helical" evidence="6">
    <location>
        <begin position="85"/>
        <end position="109"/>
    </location>
</feature>
<dbReference type="AlphaFoldDB" id="A0A9N9EMH1"/>
<sequence>CAKMADKPNPFLDEANKNPPPSYEPRGAIHGHGNSEKYKALTGEEEADVTAAAAVNPGIETSDPKKMIYSGSGILINKRPSQKRLIFRFCTLLTSFGALMCMAGAPLYSKKSSPPSGANEAAIVFTYIVSSVSTIVSLFFVVLYFMRLLKDANKVSRWILHGIDLVLVVSYGCLMVYLIKGFSCKPGTEDGWCDFYNFSIFFTVLCFLLYVVSFFWDLAGTFKIVKK</sequence>
<keyword evidence="2 6" id="KW-0812">Transmembrane</keyword>
<comment type="subcellular location">
    <subcellularLocation>
        <location evidence="1">Membrane</location>
        <topology evidence="1">Multi-pass membrane protein</topology>
    </subcellularLocation>
</comment>
<evidence type="ECO:0000256" key="2">
    <source>
        <dbReference type="ARBA" id="ARBA00022692"/>
    </source>
</evidence>
<evidence type="ECO:0000256" key="6">
    <source>
        <dbReference type="SAM" id="Phobius"/>
    </source>
</evidence>